<gene>
    <name evidence="1" type="ORF">Ae201684_008096</name>
</gene>
<comment type="caution">
    <text evidence="1">The sequence shown here is derived from an EMBL/GenBank/DDBJ whole genome shotgun (WGS) entry which is preliminary data.</text>
</comment>
<sequence>MARRSTAVTHYVSLVELLFSLYEPSVDFGLRINLTGDIFQVQSLIQRVPAGPASFVLDSVPRRVERLLNGEPWIALDPTMIQGDYIGWRENNTLLLWLYGWPKIAGGLCYVLQLRVLPESS</sequence>
<protein>
    <submittedName>
        <fullName evidence="1">Uncharacterized protein</fullName>
    </submittedName>
</protein>
<evidence type="ECO:0000313" key="1">
    <source>
        <dbReference type="EMBL" id="KAF0735406.1"/>
    </source>
</evidence>
<dbReference type="VEuPathDB" id="FungiDB:AeMF1_013798"/>
<accession>A0A6G0X612</accession>
<proteinExistence type="predicted"/>
<evidence type="ECO:0000313" key="2">
    <source>
        <dbReference type="Proteomes" id="UP000481153"/>
    </source>
</evidence>
<dbReference type="EMBL" id="VJMJ01000098">
    <property type="protein sequence ID" value="KAF0735406.1"/>
    <property type="molecule type" value="Genomic_DNA"/>
</dbReference>
<reference evidence="1 2" key="1">
    <citation type="submission" date="2019-07" db="EMBL/GenBank/DDBJ databases">
        <title>Genomics analysis of Aphanomyces spp. identifies a new class of oomycete effector associated with host adaptation.</title>
        <authorList>
            <person name="Gaulin E."/>
        </authorList>
    </citation>
    <scope>NUCLEOTIDE SEQUENCE [LARGE SCALE GENOMIC DNA]</scope>
    <source>
        <strain evidence="1 2">ATCC 201684</strain>
    </source>
</reference>
<name>A0A6G0X612_9STRA</name>
<organism evidence="1 2">
    <name type="scientific">Aphanomyces euteiches</name>
    <dbReference type="NCBI Taxonomy" id="100861"/>
    <lineage>
        <taxon>Eukaryota</taxon>
        <taxon>Sar</taxon>
        <taxon>Stramenopiles</taxon>
        <taxon>Oomycota</taxon>
        <taxon>Saprolegniomycetes</taxon>
        <taxon>Saprolegniales</taxon>
        <taxon>Verrucalvaceae</taxon>
        <taxon>Aphanomyces</taxon>
    </lineage>
</organism>
<dbReference type="Proteomes" id="UP000481153">
    <property type="component" value="Unassembled WGS sequence"/>
</dbReference>
<dbReference type="AlphaFoldDB" id="A0A6G0X612"/>
<keyword evidence="2" id="KW-1185">Reference proteome</keyword>